<keyword evidence="4" id="KW-1185">Reference proteome</keyword>
<dbReference type="OrthoDB" id="9814553at2"/>
<dbReference type="SUPFAM" id="SSF47413">
    <property type="entry name" value="lambda repressor-like DNA-binding domains"/>
    <property type="match status" value="1"/>
</dbReference>
<gene>
    <name evidence="3" type="ORF">SAMN02745912_03918</name>
</gene>
<name>A0A1M6UBT0_PARC5</name>
<dbReference type="PROSITE" id="PS50943">
    <property type="entry name" value="HTH_CROC1"/>
    <property type="match status" value="1"/>
</dbReference>
<accession>A0A1M6UBT0</accession>
<dbReference type="Pfam" id="PF01381">
    <property type="entry name" value="HTH_3"/>
    <property type="match status" value="1"/>
</dbReference>
<feature type="domain" description="HTH cro/C1-type" evidence="2">
    <location>
        <begin position="6"/>
        <end position="60"/>
    </location>
</feature>
<proteinExistence type="predicted"/>
<dbReference type="PANTHER" id="PTHR46797">
    <property type="entry name" value="HTH-TYPE TRANSCRIPTIONAL REGULATOR"/>
    <property type="match status" value="1"/>
</dbReference>
<dbReference type="InterPro" id="IPR001387">
    <property type="entry name" value="Cro/C1-type_HTH"/>
</dbReference>
<dbReference type="STRING" id="1121301.SAMN02745912_03918"/>
<dbReference type="GO" id="GO:0003677">
    <property type="term" value="F:DNA binding"/>
    <property type="evidence" value="ECO:0007669"/>
    <property type="project" value="UniProtKB-KW"/>
</dbReference>
<dbReference type="CDD" id="cd00093">
    <property type="entry name" value="HTH_XRE"/>
    <property type="match status" value="1"/>
</dbReference>
<reference evidence="3 4" key="1">
    <citation type="submission" date="2016-11" db="EMBL/GenBank/DDBJ databases">
        <authorList>
            <person name="Jaros S."/>
            <person name="Januszkiewicz K."/>
            <person name="Wedrychowicz H."/>
        </authorList>
    </citation>
    <scope>NUCLEOTIDE SEQUENCE [LARGE SCALE GENOMIC DNA]</scope>
    <source>
        <strain evidence="3 4">DSM 15212</strain>
    </source>
</reference>
<dbReference type="AlphaFoldDB" id="A0A1M6UBT0"/>
<protein>
    <submittedName>
        <fullName evidence="3">Helix-turn-helix domain-containing protein</fullName>
    </submittedName>
</protein>
<sequence length="66" mass="7321">MLGDKIKEYRSIKGLTQKQLAVKINKSPTLITKIETNNANPSLQTLECIARALEVPLINLLEDQSA</sequence>
<evidence type="ECO:0000313" key="4">
    <source>
        <dbReference type="Proteomes" id="UP000184465"/>
    </source>
</evidence>
<dbReference type="RefSeq" id="WP_073153918.1">
    <property type="nucleotide sequence ID" value="NZ_FRAG01000152.1"/>
</dbReference>
<evidence type="ECO:0000256" key="1">
    <source>
        <dbReference type="ARBA" id="ARBA00023125"/>
    </source>
</evidence>
<keyword evidence="1" id="KW-0238">DNA-binding</keyword>
<organism evidence="3 4">
    <name type="scientific">Paramaledivibacter caminithermalis (strain DSM 15212 / CIP 107654 / DViRD3)</name>
    <name type="common">Clostridium caminithermale</name>
    <dbReference type="NCBI Taxonomy" id="1121301"/>
    <lineage>
        <taxon>Bacteria</taxon>
        <taxon>Bacillati</taxon>
        <taxon>Bacillota</taxon>
        <taxon>Clostridia</taxon>
        <taxon>Peptostreptococcales</taxon>
        <taxon>Caminicellaceae</taxon>
        <taxon>Paramaledivibacter</taxon>
    </lineage>
</organism>
<dbReference type="PANTHER" id="PTHR46797:SF19">
    <property type="entry name" value="BLL2473 PROTEIN"/>
    <property type="match status" value="1"/>
</dbReference>
<evidence type="ECO:0000259" key="2">
    <source>
        <dbReference type="PROSITE" id="PS50943"/>
    </source>
</evidence>
<dbReference type="SMART" id="SM00530">
    <property type="entry name" value="HTH_XRE"/>
    <property type="match status" value="1"/>
</dbReference>
<dbReference type="InterPro" id="IPR010982">
    <property type="entry name" value="Lambda_DNA-bd_dom_sf"/>
</dbReference>
<dbReference type="EMBL" id="FRAG01000152">
    <property type="protein sequence ID" value="SHK66705.1"/>
    <property type="molecule type" value="Genomic_DNA"/>
</dbReference>
<dbReference type="GO" id="GO:0005829">
    <property type="term" value="C:cytosol"/>
    <property type="evidence" value="ECO:0007669"/>
    <property type="project" value="TreeGrafter"/>
</dbReference>
<dbReference type="InterPro" id="IPR050807">
    <property type="entry name" value="TransReg_Diox_bact_type"/>
</dbReference>
<evidence type="ECO:0000313" key="3">
    <source>
        <dbReference type="EMBL" id="SHK66705.1"/>
    </source>
</evidence>
<dbReference type="Proteomes" id="UP000184465">
    <property type="component" value="Unassembled WGS sequence"/>
</dbReference>
<dbReference type="Gene3D" id="1.10.260.40">
    <property type="entry name" value="lambda repressor-like DNA-binding domains"/>
    <property type="match status" value="1"/>
</dbReference>
<dbReference type="GO" id="GO:0003700">
    <property type="term" value="F:DNA-binding transcription factor activity"/>
    <property type="evidence" value="ECO:0007669"/>
    <property type="project" value="TreeGrafter"/>
</dbReference>